<dbReference type="Pfam" id="PF01797">
    <property type="entry name" value="Y1_Tnp"/>
    <property type="match status" value="1"/>
</dbReference>
<feature type="domain" description="Transposase IS200-like" evidence="1">
    <location>
        <begin position="16"/>
        <end position="56"/>
    </location>
</feature>
<dbReference type="InterPro" id="IPR036515">
    <property type="entry name" value="Transposase_17_sf"/>
</dbReference>
<gene>
    <name evidence="2" type="ORF">GCM10022255_039190</name>
</gene>
<reference evidence="3" key="1">
    <citation type="journal article" date="2019" name="Int. J. Syst. Evol. Microbiol.">
        <title>The Global Catalogue of Microorganisms (GCM) 10K type strain sequencing project: providing services to taxonomists for standard genome sequencing and annotation.</title>
        <authorList>
            <consortium name="The Broad Institute Genomics Platform"/>
            <consortium name="The Broad Institute Genome Sequencing Center for Infectious Disease"/>
            <person name="Wu L."/>
            <person name="Ma J."/>
        </authorList>
    </citation>
    <scope>NUCLEOTIDE SEQUENCE [LARGE SCALE GENOMIC DNA]</scope>
    <source>
        <strain evidence="3">JCM 17441</strain>
    </source>
</reference>
<name>A0ABP8D9P0_9ACTN</name>
<keyword evidence="3" id="KW-1185">Reference proteome</keyword>
<evidence type="ECO:0000259" key="1">
    <source>
        <dbReference type="Pfam" id="PF01797"/>
    </source>
</evidence>
<dbReference type="Gene3D" id="3.30.70.1290">
    <property type="entry name" value="Transposase IS200-like"/>
    <property type="match status" value="1"/>
</dbReference>
<protein>
    <recommendedName>
        <fullName evidence="1">Transposase IS200-like domain-containing protein</fullName>
    </recommendedName>
</protein>
<accession>A0ABP8D9P0</accession>
<dbReference type="InterPro" id="IPR002686">
    <property type="entry name" value="Transposase_17"/>
</dbReference>
<dbReference type="Proteomes" id="UP001500620">
    <property type="component" value="Unassembled WGS sequence"/>
</dbReference>
<proteinExistence type="predicted"/>
<dbReference type="EMBL" id="BAABAT010000009">
    <property type="protein sequence ID" value="GAA4250461.1"/>
    <property type="molecule type" value="Genomic_DNA"/>
</dbReference>
<organism evidence="2 3">
    <name type="scientific">Dactylosporangium darangshiense</name>
    <dbReference type="NCBI Taxonomy" id="579108"/>
    <lineage>
        <taxon>Bacteria</taxon>
        <taxon>Bacillati</taxon>
        <taxon>Actinomycetota</taxon>
        <taxon>Actinomycetes</taxon>
        <taxon>Micromonosporales</taxon>
        <taxon>Micromonosporaceae</taxon>
        <taxon>Dactylosporangium</taxon>
    </lineage>
</organism>
<dbReference type="SUPFAM" id="SSF143422">
    <property type="entry name" value="Transposase IS200-like"/>
    <property type="match status" value="1"/>
</dbReference>
<comment type="caution">
    <text evidence="2">The sequence shown here is derived from an EMBL/GenBank/DDBJ whole genome shotgun (WGS) entry which is preliminary data.</text>
</comment>
<evidence type="ECO:0000313" key="3">
    <source>
        <dbReference type="Proteomes" id="UP001500620"/>
    </source>
</evidence>
<sequence>MDPRPGCPPWSLGRVDFGADLREFNGEDDHVHLLVHYPPSFALSRLVNSLKGVSAR</sequence>
<evidence type="ECO:0000313" key="2">
    <source>
        <dbReference type="EMBL" id="GAA4250461.1"/>
    </source>
</evidence>